<reference evidence="2" key="1">
    <citation type="journal article" date="2024" name="Front. Bioeng. Biotechnol.">
        <title>Genome-scale model development and genomic sequencing of the oleaginous clade Lipomyces.</title>
        <authorList>
            <person name="Czajka J.J."/>
            <person name="Han Y."/>
            <person name="Kim J."/>
            <person name="Mondo S.J."/>
            <person name="Hofstad B.A."/>
            <person name="Robles A."/>
            <person name="Haridas S."/>
            <person name="Riley R."/>
            <person name="LaButti K."/>
            <person name="Pangilinan J."/>
            <person name="Andreopoulos W."/>
            <person name="Lipzen A."/>
            <person name="Yan J."/>
            <person name="Wang M."/>
            <person name="Ng V."/>
            <person name="Grigoriev I.V."/>
            <person name="Spatafora J.W."/>
            <person name="Magnuson J.K."/>
            <person name="Baker S.E."/>
            <person name="Pomraning K.R."/>
        </authorList>
    </citation>
    <scope>NUCLEOTIDE SEQUENCE [LARGE SCALE GENOMIC DNA]</scope>
    <source>
        <strain evidence="2">CBS 7786</strain>
    </source>
</reference>
<evidence type="ECO:0000313" key="1">
    <source>
        <dbReference type="EMBL" id="KAK9236806.1"/>
    </source>
</evidence>
<sequence length="408" mass="46564">MLAFRFRHFLNYWSHNLWSASLPSSLLRLRDLLQHEILANRLLKSDVSGDHLKLNYPLQSTGSTAELLSTNAMQDSSVSDMIPGNDRNSSSDYVEALSLLKNNPPEQRLDIPMPYSRYLQLEDSWSKFKSENDISEEMRSPSLSYNSLMEIATVVTTQSALHDNTGAVFRDIIASSVNEYLSLHEPGKIPNIKNFASTTMTRPGPSGWSSKEPDESFVYSRPDFDPQLQVVIECGVSENYKALCCDKDLWIQQMGAKVVVLICLNENPHYKSPRTTYKVEDKIGEIKKMKQQTFEGMKINLEHGNYGPIKCRGHNWLGKLETLFVEVWRADGQIPDRKWLIRHGHTSPLSRSIGLRVSDFFPETEWAVCKIPDSDVPFDGGRLLLEVEEAIKLTAIERFCRFLWSRQA</sequence>
<keyword evidence="2" id="KW-1185">Reference proteome</keyword>
<protein>
    <submittedName>
        <fullName evidence="1">Uncharacterized protein</fullName>
    </submittedName>
</protein>
<dbReference type="EMBL" id="MU971380">
    <property type="protein sequence ID" value="KAK9236806.1"/>
    <property type="molecule type" value="Genomic_DNA"/>
</dbReference>
<accession>A0ACC3SYU5</accession>
<evidence type="ECO:0000313" key="2">
    <source>
        <dbReference type="Proteomes" id="UP001433508"/>
    </source>
</evidence>
<organism evidence="1 2">
    <name type="scientific">Lipomyces kononenkoae</name>
    <name type="common">Yeast</name>
    <dbReference type="NCBI Taxonomy" id="34357"/>
    <lineage>
        <taxon>Eukaryota</taxon>
        <taxon>Fungi</taxon>
        <taxon>Dikarya</taxon>
        <taxon>Ascomycota</taxon>
        <taxon>Saccharomycotina</taxon>
        <taxon>Lipomycetes</taxon>
        <taxon>Lipomycetales</taxon>
        <taxon>Lipomycetaceae</taxon>
        <taxon>Lipomyces</taxon>
    </lineage>
</organism>
<gene>
    <name evidence="1" type="ORF">V1525DRAFT_362184</name>
</gene>
<dbReference type="Proteomes" id="UP001433508">
    <property type="component" value="Unassembled WGS sequence"/>
</dbReference>
<proteinExistence type="predicted"/>
<comment type="caution">
    <text evidence="1">The sequence shown here is derived from an EMBL/GenBank/DDBJ whole genome shotgun (WGS) entry which is preliminary data.</text>
</comment>
<name>A0ACC3SYU5_LIPKO</name>